<comment type="catalytic activity">
    <reaction evidence="11 12">
        <text>5-O-(1-carboxyvinyl)-3-phosphoshikimate = chorismate + phosphate</text>
        <dbReference type="Rhea" id="RHEA:21020"/>
        <dbReference type="ChEBI" id="CHEBI:29748"/>
        <dbReference type="ChEBI" id="CHEBI:43474"/>
        <dbReference type="ChEBI" id="CHEBI:57701"/>
        <dbReference type="EC" id="4.2.3.5"/>
    </reaction>
</comment>
<dbReference type="PANTHER" id="PTHR21085:SF0">
    <property type="entry name" value="CHORISMATE SYNTHASE"/>
    <property type="match status" value="1"/>
</dbReference>
<dbReference type="Pfam" id="PF01264">
    <property type="entry name" value="Chorismate_synt"/>
    <property type="match status" value="1"/>
</dbReference>
<comment type="caution">
    <text evidence="13">The sequence shown here is derived from an EMBL/GenBank/DDBJ whole genome shotgun (WGS) entry which is preliminary data.</text>
</comment>
<evidence type="ECO:0000256" key="6">
    <source>
        <dbReference type="ARBA" id="ARBA00022643"/>
    </source>
</evidence>
<dbReference type="PROSITE" id="PS00789">
    <property type="entry name" value="CHORISMATE_SYNTHASE_3"/>
    <property type="match status" value="1"/>
</dbReference>
<dbReference type="PROSITE" id="PS00788">
    <property type="entry name" value="CHORISMATE_SYNTHASE_2"/>
    <property type="match status" value="1"/>
</dbReference>
<evidence type="ECO:0000256" key="5">
    <source>
        <dbReference type="ARBA" id="ARBA00022630"/>
    </source>
</evidence>
<feature type="binding site" evidence="11">
    <location>
        <position position="340"/>
    </location>
    <ligand>
        <name>FMN</name>
        <dbReference type="ChEBI" id="CHEBI:58210"/>
    </ligand>
</feature>
<organism evidence="13 14">
    <name type="scientific">Pilimelia columellifera subsp. columellifera</name>
    <dbReference type="NCBI Taxonomy" id="706583"/>
    <lineage>
        <taxon>Bacteria</taxon>
        <taxon>Bacillati</taxon>
        <taxon>Actinomycetota</taxon>
        <taxon>Actinomycetes</taxon>
        <taxon>Micromonosporales</taxon>
        <taxon>Micromonosporaceae</taxon>
        <taxon>Pilimelia</taxon>
    </lineage>
</organism>
<dbReference type="NCBIfam" id="NF003793">
    <property type="entry name" value="PRK05382.1"/>
    <property type="match status" value="1"/>
</dbReference>
<dbReference type="RefSeq" id="WP_344173004.1">
    <property type="nucleotide sequence ID" value="NZ_BAAARY010000013.1"/>
</dbReference>
<feature type="binding site" evidence="11">
    <location>
        <begin position="134"/>
        <end position="136"/>
    </location>
    <ligand>
        <name>FMN</name>
        <dbReference type="ChEBI" id="CHEBI:58210"/>
    </ligand>
</feature>
<keyword evidence="9 11" id="KW-0057">Aromatic amino acid biosynthesis</keyword>
<keyword evidence="5 11" id="KW-0285">Flavoprotein</keyword>
<proteinExistence type="inferred from homology"/>
<comment type="function">
    <text evidence="11">Catalyzes the anti-1,4-elimination of the C-3 phosphate and the C-6 proR hydrogen from 5-enolpyruvylshikimate-3-phosphate (EPSP) to yield chorismate, which is the branch point compound that serves as the starting substrate for the three terminal pathways of aromatic amino acid biosynthesis. This reaction introduces a second double bond into the aromatic ring system.</text>
</comment>
<dbReference type="NCBIfam" id="TIGR00033">
    <property type="entry name" value="aroC"/>
    <property type="match status" value="1"/>
</dbReference>
<evidence type="ECO:0000256" key="8">
    <source>
        <dbReference type="ARBA" id="ARBA00022857"/>
    </source>
</evidence>
<feature type="binding site" evidence="11">
    <location>
        <position position="39"/>
    </location>
    <ligand>
        <name>NADP(+)</name>
        <dbReference type="ChEBI" id="CHEBI:58349"/>
    </ligand>
</feature>
<comment type="similarity">
    <text evidence="2 11 12">Belongs to the chorismate synthase family.</text>
</comment>
<sequence length="391" mass="41009">MRWTTAGESHGPALVALLDGVPAGVEVTSVDLDRELARRRLGYGRGARMSFERDEIEIIGGVRHGVTLGSPVAVRIGNSEWPKWRTVMAADPVDPDELAAQARNAPLTRPRPGHADLAGMQKYGHTDARPILERASARETAARVAAGTFAKALLRQAFGVAVLSHVVELGPVAVPAGVAPSPEDAERVDADPMRCVDPLASAAMVAEVDAAKADADTLGGVVEVVVYGLPPGLGSHVQWDRKLDARLAMALMSIQAIKGVEIGDAFTQARSRGSVAHDEIVPGPDGVRRLTDRAGGLEGGITTGQRLRVRAAMKPISSLARALSTVDVTTGEPATAINQRSDVCAVPAAAVVAESMVALTLADAALEKFGGDSVAEVRRNVDSYRRHLVVP</sequence>
<dbReference type="PANTHER" id="PTHR21085">
    <property type="entry name" value="CHORISMATE SYNTHASE"/>
    <property type="match status" value="1"/>
</dbReference>
<comment type="subunit">
    <text evidence="11">Homotetramer.</text>
</comment>
<dbReference type="HAMAP" id="MF_00300">
    <property type="entry name" value="Chorismate_synth"/>
    <property type="match status" value="1"/>
</dbReference>
<dbReference type="PIRSF" id="PIRSF001456">
    <property type="entry name" value="Chorismate_synth"/>
    <property type="match status" value="1"/>
</dbReference>
<dbReference type="EMBL" id="BAAARY010000013">
    <property type="protein sequence ID" value="GAA2527169.1"/>
    <property type="molecule type" value="Genomic_DNA"/>
</dbReference>
<gene>
    <name evidence="11 13" type="primary">aroC</name>
    <name evidence="13" type="ORF">GCM10010201_27460</name>
</gene>
<dbReference type="SUPFAM" id="SSF103263">
    <property type="entry name" value="Chorismate synthase, AroC"/>
    <property type="match status" value="1"/>
</dbReference>
<dbReference type="CDD" id="cd07304">
    <property type="entry name" value="Chorismate_synthase"/>
    <property type="match status" value="1"/>
</dbReference>
<feature type="binding site" evidence="11">
    <location>
        <begin position="314"/>
        <end position="318"/>
    </location>
    <ligand>
        <name>FMN</name>
        <dbReference type="ChEBI" id="CHEBI:58210"/>
    </ligand>
</feature>
<evidence type="ECO:0000256" key="7">
    <source>
        <dbReference type="ARBA" id="ARBA00022827"/>
    </source>
</evidence>
<feature type="binding site" evidence="11">
    <location>
        <position position="45"/>
    </location>
    <ligand>
        <name>NADP(+)</name>
        <dbReference type="ChEBI" id="CHEBI:58349"/>
    </ligand>
</feature>
<dbReference type="Gene3D" id="3.60.150.10">
    <property type="entry name" value="Chorismate synthase AroC"/>
    <property type="match status" value="1"/>
</dbReference>
<keyword evidence="7 11" id="KW-0274">FAD</keyword>
<keyword evidence="8 11" id="KW-0521">NADP</keyword>
<accession>A0ABN3NM94</accession>
<dbReference type="InterPro" id="IPR000453">
    <property type="entry name" value="Chorismate_synth"/>
</dbReference>
<evidence type="ECO:0000256" key="12">
    <source>
        <dbReference type="RuleBase" id="RU000605"/>
    </source>
</evidence>
<evidence type="ECO:0000256" key="1">
    <source>
        <dbReference type="ARBA" id="ARBA00005044"/>
    </source>
</evidence>
<evidence type="ECO:0000256" key="3">
    <source>
        <dbReference type="ARBA" id="ARBA00013036"/>
    </source>
</evidence>
<evidence type="ECO:0000256" key="4">
    <source>
        <dbReference type="ARBA" id="ARBA00022605"/>
    </source>
</evidence>
<keyword evidence="4 11" id="KW-0028">Amino-acid biosynthesis</keyword>
<evidence type="ECO:0000256" key="2">
    <source>
        <dbReference type="ARBA" id="ARBA00008014"/>
    </source>
</evidence>
<comment type="cofactor">
    <cofactor evidence="11 12">
        <name>FMNH2</name>
        <dbReference type="ChEBI" id="CHEBI:57618"/>
    </cofactor>
    <text evidence="11 12">Reduced FMN (FMNH(2)).</text>
</comment>
<evidence type="ECO:0000256" key="10">
    <source>
        <dbReference type="ARBA" id="ARBA00023239"/>
    </source>
</evidence>
<feature type="binding site" evidence="11">
    <location>
        <begin position="255"/>
        <end position="256"/>
    </location>
    <ligand>
        <name>FMN</name>
        <dbReference type="ChEBI" id="CHEBI:58210"/>
    </ligand>
</feature>
<dbReference type="InterPro" id="IPR020541">
    <property type="entry name" value="Chorismate_synthase_CS"/>
</dbReference>
<evidence type="ECO:0000256" key="9">
    <source>
        <dbReference type="ARBA" id="ARBA00023141"/>
    </source>
</evidence>
<dbReference type="InterPro" id="IPR035904">
    <property type="entry name" value="Chorismate_synth_AroC_sf"/>
</dbReference>
<keyword evidence="10 11" id="KW-0456">Lyase</keyword>
<dbReference type="PROSITE" id="PS00787">
    <property type="entry name" value="CHORISMATE_SYNTHASE_1"/>
    <property type="match status" value="1"/>
</dbReference>
<keyword evidence="14" id="KW-1185">Reference proteome</keyword>
<name>A0ABN3NM94_9ACTN</name>
<protein>
    <recommendedName>
        <fullName evidence="3 11">Chorismate synthase</fullName>
        <shortName evidence="11">CS</shortName>
        <ecNumber evidence="3 11">4.2.3.5</ecNumber>
    </recommendedName>
    <alternativeName>
        <fullName evidence="11">5-enolpyruvylshikimate-3-phosphate phospholyase</fullName>
    </alternativeName>
</protein>
<evidence type="ECO:0000256" key="11">
    <source>
        <dbReference type="HAMAP-Rule" id="MF_00300"/>
    </source>
</evidence>
<comment type="pathway">
    <text evidence="1 11 12">Metabolic intermediate biosynthesis; chorismate biosynthesis; chorismate from D-erythrose 4-phosphate and phosphoenolpyruvate: step 7/7.</text>
</comment>
<evidence type="ECO:0000313" key="13">
    <source>
        <dbReference type="EMBL" id="GAA2527169.1"/>
    </source>
</evidence>
<evidence type="ECO:0000313" key="14">
    <source>
        <dbReference type="Proteomes" id="UP001499978"/>
    </source>
</evidence>
<keyword evidence="6 11" id="KW-0288">FMN</keyword>
<reference evidence="13 14" key="1">
    <citation type="journal article" date="2019" name="Int. J. Syst. Evol. Microbiol.">
        <title>The Global Catalogue of Microorganisms (GCM) 10K type strain sequencing project: providing services to taxonomists for standard genome sequencing and annotation.</title>
        <authorList>
            <consortium name="The Broad Institute Genomics Platform"/>
            <consortium name="The Broad Institute Genome Sequencing Center for Infectious Disease"/>
            <person name="Wu L."/>
            <person name="Ma J."/>
        </authorList>
    </citation>
    <scope>NUCLEOTIDE SEQUENCE [LARGE SCALE GENOMIC DNA]</scope>
    <source>
        <strain evidence="13 14">JCM 3367</strain>
    </source>
</reference>
<feature type="binding site" evidence="11">
    <location>
        <position position="299"/>
    </location>
    <ligand>
        <name>FMN</name>
        <dbReference type="ChEBI" id="CHEBI:58210"/>
    </ligand>
</feature>
<dbReference type="Proteomes" id="UP001499978">
    <property type="component" value="Unassembled WGS sequence"/>
</dbReference>
<dbReference type="EC" id="4.2.3.5" evidence="3 11"/>